<comment type="caution">
    <text evidence="2">The sequence shown here is derived from an EMBL/GenBank/DDBJ whole genome shotgun (WGS) entry which is preliminary data.</text>
</comment>
<evidence type="ECO:0000313" key="3">
    <source>
        <dbReference type="Proteomes" id="UP001198571"/>
    </source>
</evidence>
<protein>
    <recommendedName>
        <fullName evidence="4">UrcA family protein</fullName>
    </recommendedName>
</protein>
<dbReference type="EMBL" id="JACDXX010000001">
    <property type="protein sequence ID" value="MCB5408721.1"/>
    <property type="molecule type" value="Genomic_DNA"/>
</dbReference>
<evidence type="ECO:0000256" key="1">
    <source>
        <dbReference type="SAM" id="SignalP"/>
    </source>
</evidence>
<dbReference type="RefSeq" id="WP_226933599.1">
    <property type="nucleotide sequence ID" value="NZ_JACDXX010000001.1"/>
</dbReference>
<proteinExistence type="predicted"/>
<feature type="chain" id="PRO_5046779646" description="UrcA family protein" evidence="1">
    <location>
        <begin position="21"/>
        <end position="84"/>
    </location>
</feature>
<evidence type="ECO:0008006" key="4">
    <source>
        <dbReference type="Google" id="ProtNLM"/>
    </source>
</evidence>
<organism evidence="2 3">
    <name type="scientific">Pseudogemmobacter faecipullorum</name>
    <dbReference type="NCBI Taxonomy" id="2755041"/>
    <lineage>
        <taxon>Bacteria</taxon>
        <taxon>Pseudomonadati</taxon>
        <taxon>Pseudomonadota</taxon>
        <taxon>Alphaproteobacteria</taxon>
        <taxon>Rhodobacterales</taxon>
        <taxon>Paracoccaceae</taxon>
        <taxon>Pseudogemmobacter</taxon>
    </lineage>
</organism>
<keyword evidence="1" id="KW-0732">Signal</keyword>
<sequence>MTYKALLLVSALGVAGCVAAAPTTADTRLVRVMVETSGKHKFERLVAAAQPMADRACAAEGKQAKWAVATSISETKTRLSFTCH</sequence>
<accession>A0ABS8CH59</accession>
<reference evidence="2 3" key="1">
    <citation type="submission" date="2020-07" db="EMBL/GenBank/DDBJ databases">
        <title>Pseudogemmobacter sp. nov., isolated from poultry manure in Taiwan.</title>
        <authorList>
            <person name="Lin S.-Y."/>
            <person name="Tang Y.-S."/>
            <person name="Young C.-C."/>
        </authorList>
    </citation>
    <scope>NUCLEOTIDE SEQUENCE [LARGE SCALE GENOMIC DNA]</scope>
    <source>
        <strain evidence="2 3">CC-YST710</strain>
    </source>
</reference>
<feature type="signal peptide" evidence="1">
    <location>
        <begin position="1"/>
        <end position="20"/>
    </location>
</feature>
<name>A0ABS8CH59_9RHOB</name>
<gene>
    <name evidence="2" type="ORF">H0485_01695</name>
</gene>
<keyword evidence="3" id="KW-1185">Reference proteome</keyword>
<dbReference type="PROSITE" id="PS51257">
    <property type="entry name" value="PROKAR_LIPOPROTEIN"/>
    <property type="match status" value="1"/>
</dbReference>
<dbReference type="Proteomes" id="UP001198571">
    <property type="component" value="Unassembled WGS sequence"/>
</dbReference>
<evidence type="ECO:0000313" key="2">
    <source>
        <dbReference type="EMBL" id="MCB5408721.1"/>
    </source>
</evidence>